<dbReference type="PANTHER" id="PTHR10799">
    <property type="entry name" value="SNF2/RAD54 HELICASE FAMILY"/>
    <property type="match status" value="1"/>
</dbReference>
<evidence type="ECO:0000256" key="1">
    <source>
        <dbReference type="ARBA" id="ARBA00022801"/>
    </source>
</evidence>
<dbReference type="PROSITE" id="PS51192">
    <property type="entry name" value="HELICASE_ATP_BIND_1"/>
    <property type="match status" value="1"/>
</dbReference>
<dbReference type="InterPro" id="IPR000330">
    <property type="entry name" value="SNF2_N"/>
</dbReference>
<name>A0A1Q2L304_9BACL</name>
<evidence type="ECO:0000259" key="2">
    <source>
        <dbReference type="PROSITE" id="PS51192"/>
    </source>
</evidence>
<evidence type="ECO:0000313" key="5">
    <source>
        <dbReference type="Proteomes" id="UP000188184"/>
    </source>
</evidence>
<dbReference type="FunFam" id="3.40.50.300:FF:000533">
    <property type="entry name" value="Helicase, Snf2 family"/>
    <property type="match status" value="1"/>
</dbReference>
<dbReference type="Pfam" id="PF12419">
    <property type="entry name" value="DUF3670"/>
    <property type="match status" value="1"/>
</dbReference>
<dbReference type="AlphaFoldDB" id="A0A1Q2L304"/>
<keyword evidence="4" id="KW-0067">ATP-binding</keyword>
<dbReference type="CDD" id="cd18012">
    <property type="entry name" value="DEXQc_arch_SWI2_SNF2"/>
    <property type="match status" value="1"/>
</dbReference>
<dbReference type="InterPro" id="IPR027417">
    <property type="entry name" value="P-loop_NTPase"/>
</dbReference>
<dbReference type="Gene3D" id="3.40.50.10810">
    <property type="entry name" value="Tandem AAA-ATPase domain"/>
    <property type="match status" value="1"/>
</dbReference>
<proteinExistence type="predicted"/>
<evidence type="ECO:0000313" key="4">
    <source>
        <dbReference type="EMBL" id="AQQ54262.1"/>
    </source>
</evidence>
<dbReference type="CDD" id="cd18793">
    <property type="entry name" value="SF2_C_SNF"/>
    <property type="match status" value="1"/>
</dbReference>
<gene>
    <name evidence="4" type="ORF">B0X71_14925</name>
</gene>
<keyword evidence="4" id="KW-0547">Nucleotide-binding</keyword>
<dbReference type="Proteomes" id="UP000188184">
    <property type="component" value="Chromosome"/>
</dbReference>
<sequence>MMRFTTDSNMTYFLSIDQGMPFRVTAVTETGQPVPPEQWKPYLYFWDKTSFFGMGAEEDGLELLMTSAEFVRLFQRPPHHFVSFEGLRSEDRQLLSLAEESANRMEDPLLWDAVTEQDGQVVIGDSYASPEVRRFLEQAIEQQLQAKNLTSALLPALLPFLKEAGWDGLPENDDYVIGMRLSEPEESAYWTFETVIRSKRGSVYWTPPASRRTAPIDQALPAKWRDHAEEIRRQQQLMLSLCPTTEPPNPDCFYSTDLTDADVLAFLREDAELLQAFGVELSLPAWLRAVQESKVRVKANVGGPVKKQSAVGLDELVKFDWQFSLNGHEVTRQEFESLVEENRQFIRVGGEWVRVDPALLQKLRTLIDEADGENWTIKDLLFKDMPELEEQGDELELEDPLVEFRLHQSLQELLDRLLEKRDLPETVIPAGLQADLRPYQKIGFDYLVFMREQGFGLCLADDMGLGKTVQLIAYLLHVHRTPQARPSLIICPTSVLGNWQKELERFAPDLRVVSHYGGSRAKEEDFQSSLTDSAPDVVLSTYGIASSDAEALQAIEWTSVTLDEAQNIKNIQTKQSRVLRKLKGQHHIALTGTPIENRLSELWAIFDFINKGYLYRISRFKEQFIVPIERDDSESHKEQLRRRIQPFLLRRTKKDPELQLNLPEKQEQLEYCPLTPEQAALYEGLVQETLGKMETLSGFERKGLVLKMLSKLKQLCNHPALYLKEPFTTADEILPRSQKLERIVTMAGDIAERGEQCLIFTQYIGMGHFLQEALNELYGFEVPFLTGSMPKAKRDALVASFQAGDFPVFVLSLKAGGTGLNLTAATHVLHADRWWNPAVENQATDRAYRIGQTQFVHVHKFVTIGTVEEKIDSLLTEKQAMSDQFIQSSQWMTELSDRELEDLFTYTR</sequence>
<dbReference type="GO" id="GO:0016787">
    <property type="term" value="F:hydrolase activity"/>
    <property type="evidence" value="ECO:0007669"/>
    <property type="project" value="UniProtKB-KW"/>
</dbReference>
<dbReference type="SMART" id="SM00490">
    <property type="entry name" value="HELICc"/>
    <property type="match status" value="1"/>
</dbReference>
<evidence type="ECO:0000259" key="3">
    <source>
        <dbReference type="PROSITE" id="PS51194"/>
    </source>
</evidence>
<dbReference type="Gene3D" id="3.40.50.300">
    <property type="entry name" value="P-loop containing nucleotide triphosphate hydrolases"/>
    <property type="match status" value="1"/>
</dbReference>
<dbReference type="PROSITE" id="PS51194">
    <property type="entry name" value="HELICASE_CTER"/>
    <property type="match status" value="1"/>
</dbReference>
<protein>
    <submittedName>
        <fullName evidence="4">ATP-dependent helicase</fullName>
    </submittedName>
</protein>
<reference evidence="4 5" key="1">
    <citation type="submission" date="2017-02" db="EMBL/GenBank/DDBJ databases">
        <title>The complete genomic sequence of a novel cold adapted crude oil-degrading bacterium Planococcus qaidamina Y42.</title>
        <authorList>
            <person name="Yang R."/>
        </authorList>
    </citation>
    <scope>NUCLEOTIDE SEQUENCE [LARGE SCALE GENOMIC DNA]</scope>
    <source>
        <strain evidence="4 5">Y42</strain>
    </source>
</reference>
<dbReference type="InterPro" id="IPR022138">
    <property type="entry name" value="DUF3670"/>
</dbReference>
<dbReference type="KEGG" id="pmar:B0X71_14925"/>
<dbReference type="Pfam" id="PF00271">
    <property type="entry name" value="Helicase_C"/>
    <property type="match status" value="1"/>
</dbReference>
<organism evidence="4 5">
    <name type="scientific">Planococcus lenghuensis</name>
    <dbReference type="NCBI Taxonomy" id="2213202"/>
    <lineage>
        <taxon>Bacteria</taxon>
        <taxon>Bacillati</taxon>
        <taxon>Bacillota</taxon>
        <taxon>Bacilli</taxon>
        <taxon>Bacillales</taxon>
        <taxon>Caryophanaceae</taxon>
        <taxon>Planococcus</taxon>
    </lineage>
</organism>
<feature type="domain" description="Helicase C-terminal" evidence="3">
    <location>
        <begin position="739"/>
        <end position="901"/>
    </location>
</feature>
<dbReference type="SMART" id="SM00487">
    <property type="entry name" value="DEXDc"/>
    <property type="match status" value="1"/>
</dbReference>
<dbReference type="InterPro" id="IPR038718">
    <property type="entry name" value="SNF2-like_sf"/>
</dbReference>
<dbReference type="InterPro" id="IPR014001">
    <property type="entry name" value="Helicase_ATP-bd"/>
</dbReference>
<dbReference type="GO" id="GO:0004386">
    <property type="term" value="F:helicase activity"/>
    <property type="evidence" value="ECO:0007669"/>
    <property type="project" value="UniProtKB-KW"/>
</dbReference>
<dbReference type="Pfam" id="PF00176">
    <property type="entry name" value="SNF2-rel_dom"/>
    <property type="match status" value="1"/>
</dbReference>
<dbReference type="RefSeq" id="WP_077590153.1">
    <property type="nucleotide sequence ID" value="NZ_CP019640.1"/>
</dbReference>
<feature type="domain" description="Helicase ATP-binding" evidence="2">
    <location>
        <begin position="448"/>
        <end position="612"/>
    </location>
</feature>
<dbReference type="InterPro" id="IPR001650">
    <property type="entry name" value="Helicase_C-like"/>
</dbReference>
<keyword evidence="1" id="KW-0378">Hydrolase</keyword>
<keyword evidence="5" id="KW-1185">Reference proteome</keyword>
<keyword evidence="4" id="KW-0347">Helicase</keyword>
<dbReference type="OrthoDB" id="9760715at2"/>
<dbReference type="SUPFAM" id="SSF52540">
    <property type="entry name" value="P-loop containing nucleoside triphosphate hydrolases"/>
    <property type="match status" value="2"/>
</dbReference>
<accession>A0A1Q2L304</accession>
<dbReference type="GO" id="GO:0005524">
    <property type="term" value="F:ATP binding"/>
    <property type="evidence" value="ECO:0007669"/>
    <property type="project" value="InterPro"/>
</dbReference>
<dbReference type="InterPro" id="IPR049730">
    <property type="entry name" value="SNF2/RAD54-like_C"/>
</dbReference>
<dbReference type="EMBL" id="CP019640">
    <property type="protein sequence ID" value="AQQ54262.1"/>
    <property type="molecule type" value="Genomic_DNA"/>
</dbReference>